<comment type="similarity">
    <text evidence="1">Belongs to the transcriptional regulatory Fis family.</text>
</comment>
<dbReference type="PRINTS" id="PR01590">
    <property type="entry name" value="HTHFIS"/>
</dbReference>
<dbReference type="AlphaFoldDB" id="A0A381WSB0"/>
<dbReference type="EMBL" id="UINC01012723">
    <property type="protein sequence ID" value="SVA55386.1"/>
    <property type="molecule type" value="Genomic_DNA"/>
</dbReference>
<dbReference type="PANTHER" id="PTHR47918">
    <property type="entry name" value="DNA-BINDING PROTEIN FIS"/>
    <property type="match status" value="1"/>
</dbReference>
<evidence type="ECO:0000259" key="4">
    <source>
        <dbReference type="Pfam" id="PF02954"/>
    </source>
</evidence>
<gene>
    <name evidence="5" type="ORF">METZ01_LOCUS108240</name>
</gene>
<evidence type="ECO:0000256" key="1">
    <source>
        <dbReference type="ARBA" id="ARBA00008559"/>
    </source>
</evidence>
<dbReference type="PANTHER" id="PTHR47918:SF1">
    <property type="entry name" value="DNA-BINDING PROTEIN FIS"/>
    <property type="match status" value="1"/>
</dbReference>
<feature type="domain" description="DNA binding HTH" evidence="4">
    <location>
        <begin position="61"/>
        <end position="101"/>
    </location>
</feature>
<evidence type="ECO:0000256" key="3">
    <source>
        <dbReference type="ARBA" id="ARBA00029540"/>
    </source>
</evidence>
<evidence type="ECO:0000313" key="5">
    <source>
        <dbReference type="EMBL" id="SVA55386.1"/>
    </source>
</evidence>
<protein>
    <recommendedName>
        <fullName evidence="3">Putative Fis-like DNA-binding protein</fullName>
    </recommendedName>
</protein>
<dbReference type="NCBIfam" id="NF001659">
    <property type="entry name" value="PRK00430.1"/>
    <property type="match status" value="1"/>
</dbReference>
<name>A0A381WSB0_9ZZZZ</name>
<evidence type="ECO:0000256" key="2">
    <source>
        <dbReference type="ARBA" id="ARBA00023125"/>
    </source>
</evidence>
<accession>A0A381WSB0</accession>
<dbReference type="GO" id="GO:0006355">
    <property type="term" value="P:regulation of DNA-templated transcription"/>
    <property type="evidence" value="ECO:0007669"/>
    <property type="project" value="InterPro"/>
</dbReference>
<keyword evidence="2" id="KW-0238">DNA-binding</keyword>
<dbReference type="InterPro" id="IPR009057">
    <property type="entry name" value="Homeodomain-like_sf"/>
</dbReference>
<dbReference type="PRINTS" id="PR01591">
    <property type="entry name" value="DNABINDNGFIS"/>
</dbReference>
<reference evidence="5" key="1">
    <citation type="submission" date="2018-05" db="EMBL/GenBank/DDBJ databases">
        <authorList>
            <person name="Lanie J.A."/>
            <person name="Ng W.-L."/>
            <person name="Kazmierczak K.M."/>
            <person name="Andrzejewski T.M."/>
            <person name="Davidsen T.M."/>
            <person name="Wayne K.J."/>
            <person name="Tettelin H."/>
            <person name="Glass J.I."/>
            <person name="Rusch D."/>
            <person name="Podicherti R."/>
            <person name="Tsui H.-C.T."/>
            <person name="Winkler M.E."/>
        </authorList>
    </citation>
    <scope>NUCLEOTIDE SEQUENCE</scope>
</reference>
<proteinExistence type="inferred from homology"/>
<dbReference type="Gene3D" id="1.10.10.60">
    <property type="entry name" value="Homeodomain-like"/>
    <property type="match status" value="1"/>
</dbReference>
<dbReference type="PIRSF" id="PIRSF002097">
    <property type="entry name" value="DNA-binding_Fis"/>
    <property type="match status" value="1"/>
</dbReference>
<feature type="non-terminal residue" evidence="5">
    <location>
        <position position="1"/>
    </location>
</feature>
<organism evidence="5">
    <name type="scientific">marine metagenome</name>
    <dbReference type="NCBI Taxonomy" id="408172"/>
    <lineage>
        <taxon>unclassified sequences</taxon>
        <taxon>metagenomes</taxon>
        <taxon>ecological metagenomes</taxon>
    </lineage>
</organism>
<dbReference type="GO" id="GO:0043565">
    <property type="term" value="F:sequence-specific DNA binding"/>
    <property type="evidence" value="ECO:0007669"/>
    <property type="project" value="InterPro"/>
</dbReference>
<dbReference type="InterPro" id="IPR050207">
    <property type="entry name" value="Trans_regulatory_Fis"/>
</dbReference>
<dbReference type="SUPFAM" id="SSF46689">
    <property type="entry name" value="Homeodomain-like"/>
    <property type="match status" value="1"/>
</dbReference>
<dbReference type="Pfam" id="PF02954">
    <property type="entry name" value="HTH_8"/>
    <property type="match status" value="1"/>
</dbReference>
<sequence>VSKTRTTKASTKKSVKLEANRKDFPVQVRNRPLRSLTEEALRSYLKDLNGDKPAELYDLVLGEVEYPLFATVMDYTHGNQTLAANILGINRATLRKKLKVYRLLD</sequence>
<dbReference type="InterPro" id="IPR002197">
    <property type="entry name" value="HTH_Fis"/>
</dbReference>
<dbReference type="InterPro" id="IPR005412">
    <property type="entry name" value="Fis_DNA-bd"/>
</dbReference>